<keyword evidence="4 12" id="KW-0479">Metal-binding</keyword>
<dbReference type="PANTHER" id="PTHR23030:SF30">
    <property type="entry name" value="TYROSINE-PROTEIN PHOSPHATASE NON-RECEPTOR TYPE 23"/>
    <property type="match status" value="1"/>
</dbReference>
<feature type="coiled-coil region" evidence="13">
    <location>
        <begin position="1175"/>
        <end position="1202"/>
    </location>
</feature>
<comment type="subcellular location">
    <subcellularLocation>
        <location evidence="2">Cytoplasm</location>
    </subcellularLocation>
    <subcellularLocation>
        <location evidence="1">Endosome</location>
    </subcellularLocation>
</comment>
<name>A0A6A7CA57_9PEZI</name>
<keyword evidence="3" id="KW-0963">Cytoplasm</keyword>
<dbReference type="Pfam" id="PF00226">
    <property type="entry name" value="DnaJ"/>
    <property type="match status" value="1"/>
</dbReference>
<evidence type="ECO:0000259" key="15">
    <source>
        <dbReference type="PROSITE" id="PS50076"/>
    </source>
</evidence>
<feature type="coiled-coil region" evidence="13">
    <location>
        <begin position="1043"/>
        <end position="1070"/>
    </location>
</feature>
<feature type="zinc finger region" description="CR-type" evidence="12">
    <location>
        <begin position="187"/>
        <end position="268"/>
    </location>
</feature>
<dbReference type="EMBL" id="MU005957">
    <property type="protein sequence ID" value="KAF2864456.1"/>
    <property type="molecule type" value="Genomic_DNA"/>
</dbReference>
<dbReference type="InterPro" id="IPR038499">
    <property type="entry name" value="BRO1_sf"/>
</dbReference>
<dbReference type="GO" id="GO:0005524">
    <property type="term" value="F:ATP binding"/>
    <property type="evidence" value="ECO:0007669"/>
    <property type="project" value="InterPro"/>
</dbReference>
<evidence type="ECO:0000256" key="8">
    <source>
        <dbReference type="ARBA" id="ARBA00022833"/>
    </source>
</evidence>
<evidence type="ECO:0000256" key="14">
    <source>
        <dbReference type="SAM" id="MobiDB-lite"/>
    </source>
</evidence>
<keyword evidence="7 12" id="KW-0863">Zinc-finger</keyword>
<dbReference type="Pfam" id="PF00684">
    <property type="entry name" value="DnaJ_CXXCXGXG"/>
    <property type="match status" value="1"/>
</dbReference>
<dbReference type="Pfam" id="PF03097">
    <property type="entry name" value="BRO1"/>
    <property type="match status" value="1"/>
</dbReference>
<dbReference type="InterPro" id="IPR036869">
    <property type="entry name" value="J_dom_sf"/>
</dbReference>
<evidence type="ECO:0000313" key="19">
    <source>
        <dbReference type="Proteomes" id="UP000799421"/>
    </source>
</evidence>
<dbReference type="InterPro" id="IPR008971">
    <property type="entry name" value="HSP40/DnaJ_pept-bd"/>
</dbReference>
<dbReference type="PROSITE" id="PS50076">
    <property type="entry name" value="DNAJ_2"/>
    <property type="match status" value="1"/>
</dbReference>
<evidence type="ECO:0000256" key="2">
    <source>
        <dbReference type="ARBA" id="ARBA00004496"/>
    </source>
</evidence>
<dbReference type="Gene3D" id="1.20.120.560">
    <property type="entry name" value="alix/aip1 in complex with the ypdl late domain"/>
    <property type="match status" value="1"/>
</dbReference>
<reference evidence="18" key="1">
    <citation type="journal article" date="2020" name="Stud. Mycol.">
        <title>101 Dothideomycetes genomes: a test case for predicting lifestyles and emergence of pathogens.</title>
        <authorList>
            <person name="Haridas S."/>
            <person name="Albert R."/>
            <person name="Binder M."/>
            <person name="Bloem J."/>
            <person name="Labutti K."/>
            <person name="Salamov A."/>
            <person name="Andreopoulos B."/>
            <person name="Baker S."/>
            <person name="Barry K."/>
            <person name="Bills G."/>
            <person name="Bluhm B."/>
            <person name="Cannon C."/>
            <person name="Castanera R."/>
            <person name="Culley D."/>
            <person name="Daum C."/>
            <person name="Ezra D."/>
            <person name="Gonzalez J."/>
            <person name="Henrissat B."/>
            <person name="Kuo A."/>
            <person name="Liang C."/>
            <person name="Lipzen A."/>
            <person name="Lutzoni F."/>
            <person name="Magnuson J."/>
            <person name="Mondo S."/>
            <person name="Nolan M."/>
            <person name="Ohm R."/>
            <person name="Pangilinan J."/>
            <person name="Park H.-J."/>
            <person name="Ramirez L."/>
            <person name="Alfaro M."/>
            <person name="Sun H."/>
            <person name="Tritt A."/>
            <person name="Yoshinaga Y."/>
            <person name="Zwiers L.-H."/>
            <person name="Turgeon B."/>
            <person name="Goodwin S."/>
            <person name="Spatafora J."/>
            <person name="Crous P."/>
            <person name="Grigoriev I."/>
        </authorList>
    </citation>
    <scope>NUCLEOTIDE SEQUENCE</scope>
    <source>
        <strain evidence="18">CBS 480.64</strain>
    </source>
</reference>
<keyword evidence="9" id="KW-0143">Chaperone</keyword>
<dbReference type="Gene3D" id="1.10.287.110">
    <property type="entry name" value="DnaJ domain"/>
    <property type="match status" value="1"/>
</dbReference>
<dbReference type="SMART" id="SM00271">
    <property type="entry name" value="DnaJ"/>
    <property type="match status" value="1"/>
</dbReference>
<feature type="domain" description="BRO1" evidence="16">
    <location>
        <begin position="480"/>
        <end position="867"/>
    </location>
</feature>
<dbReference type="PRINTS" id="PR00625">
    <property type="entry name" value="JDOMAIN"/>
</dbReference>
<dbReference type="GO" id="GO:0043328">
    <property type="term" value="P:protein transport to vacuole involved in ubiquitin-dependent protein catabolic process via the multivesicular body sorting pathway"/>
    <property type="evidence" value="ECO:0007669"/>
    <property type="project" value="TreeGrafter"/>
</dbReference>
<evidence type="ECO:0000256" key="12">
    <source>
        <dbReference type="PROSITE-ProRule" id="PRU00546"/>
    </source>
</evidence>
<dbReference type="CDD" id="cd10747">
    <property type="entry name" value="DnaJ_C"/>
    <property type="match status" value="1"/>
</dbReference>
<dbReference type="SUPFAM" id="SSF46565">
    <property type="entry name" value="Chaperone J-domain"/>
    <property type="match status" value="1"/>
</dbReference>
<evidence type="ECO:0000256" key="4">
    <source>
        <dbReference type="ARBA" id="ARBA00022723"/>
    </source>
</evidence>
<dbReference type="InterPro" id="IPR012724">
    <property type="entry name" value="DnaJ"/>
</dbReference>
<dbReference type="GO" id="GO:0006457">
    <property type="term" value="P:protein folding"/>
    <property type="evidence" value="ECO:0007669"/>
    <property type="project" value="InterPro"/>
</dbReference>
<dbReference type="InterPro" id="IPR004328">
    <property type="entry name" value="BRO1_dom"/>
</dbReference>
<keyword evidence="6" id="KW-0967">Endosome</keyword>
<gene>
    <name evidence="18" type="ORF">K470DRAFT_279690</name>
</gene>
<dbReference type="InterPro" id="IPR001305">
    <property type="entry name" value="HSP_DnaJ_Cys-rich_dom"/>
</dbReference>
<evidence type="ECO:0000256" key="3">
    <source>
        <dbReference type="ARBA" id="ARBA00022490"/>
    </source>
</evidence>
<keyword evidence="19" id="KW-1185">Reference proteome</keyword>
<keyword evidence="5" id="KW-0677">Repeat</keyword>
<dbReference type="Pfam" id="PF13949">
    <property type="entry name" value="ALIX_LYPXL_bnd"/>
    <property type="match status" value="1"/>
</dbReference>
<dbReference type="FunFam" id="2.10.230.10:FF:000001">
    <property type="entry name" value="DnaJ subfamily A member 2"/>
    <property type="match status" value="1"/>
</dbReference>
<dbReference type="CDD" id="cd06257">
    <property type="entry name" value="DnaJ"/>
    <property type="match status" value="1"/>
</dbReference>
<evidence type="ECO:0000256" key="10">
    <source>
        <dbReference type="ARBA" id="ARBA00041284"/>
    </source>
</evidence>
<dbReference type="OrthoDB" id="2141925at2759"/>
<keyword evidence="13" id="KW-0175">Coiled coil</keyword>
<dbReference type="SUPFAM" id="SSF49493">
    <property type="entry name" value="HSP40/DnaJ peptide-binding domain"/>
    <property type="match status" value="2"/>
</dbReference>
<dbReference type="GO" id="GO:0051082">
    <property type="term" value="F:unfolded protein binding"/>
    <property type="evidence" value="ECO:0007669"/>
    <property type="project" value="InterPro"/>
</dbReference>
<dbReference type="SMART" id="SM01041">
    <property type="entry name" value="BRO1"/>
    <property type="match status" value="1"/>
</dbReference>
<evidence type="ECO:0000256" key="7">
    <source>
        <dbReference type="ARBA" id="ARBA00022771"/>
    </source>
</evidence>
<evidence type="ECO:0000256" key="13">
    <source>
        <dbReference type="SAM" id="Coils"/>
    </source>
</evidence>
<dbReference type="GO" id="GO:0009408">
    <property type="term" value="P:response to heat"/>
    <property type="evidence" value="ECO:0007669"/>
    <property type="project" value="InterPro"/>
</dbReference>
<dbReference type="InterPro" id="IPR025304">
    <property type="entry name" value="ALIX_V_dom"/>
</dbReference>
<dbReference type="HAMAP" id="MF_01152">
    <property type="entry name" value="DnaJ"/>
    <property type="match status" value="1"/>
</dbReference>
<dbReference type="PANTHER" id="PTHR23030">
    <property type="entry name" value="PCD6 INTERACTING PROTEIN-RELATED"/>
    <property type="match status" value="1"/>
</dbReference>
<evidence type="ECO:0000259" key="16">
    <source>
        <dbReference type="PROSITE" id="PS51180"/>
    </source>
</evidence>
<evidence type="ECO:0000256" key="1">
    <source>
        <dbReference type="ARBA" id="ARBA00004177"/>
    </source>
</evidence>
<dbReference type="GO" id="GO:0008270">
    <property type="term" value="F:zinc ion binding"/>
    <property type="evidence" value="ECO:0007669"/>
    <property type="project" value="UniProtKB-KW"/>
</dbReference>
<dbReference type="FunFam" id="2.60.260.20:FF:000005">
    <property type="entry name" value="Chaperone protein dnaJ 1, mitochondrial"/>
    <property type="match status" value="1"/>
</dbReference>
<dbReference type="PROSITE" id="PS51188">
    <property type="entry name" value="ZF_CR"/>
    <property type="match status" value="1"/>
</dbReference>
<dbReference type="CDD" id="cd09237">
    <property type="entry name" value="V_ScBro1_like"/>
    <property type="match status" value="1"/>
</dbReference>
<dbReference type="AlphaFoldDB" id="A0A6A7CA57"/>
<dbReference type="GO" id="GO:0005768">
    <property type="term" value="C:endosome"/>
    <property type="evidence" value="ECO:0007669"/>
    <property type="project" value="UniProtKB-SubCell"/>
</dbReference>
<dbReference type="Gene3D" id="1.25.40.280">
    <property type="entry name" value="alix/aip1 like domains"/>
    <property type="match status" value="1"/>
</dbReference>
<dbReference type="InterPro" id="IPR001623">
    <property type="entry name" value="DnaJ_domain"/>
</dbReference>
<dbReference type="Gene3D" id="2.10.230.10">
    <property type="entry name" value="Heat shock protein DnaJ, cysteine-rich domain"/>
    <property type="match status" value="1"/>
</dbReference>
<dbReference type="Gene3D" id="1.20.140.50">
    <property type="entry name" value="alix/aip1 like domains"/>
    <property type="match status" value="1"/>
</dbReference>
<evidence type="ECO:0000256" key="11">
    <source>
        <dbReference type="ARBA" id="ARBA00072890"/>
    </source>
</evidence>
<dbReference type="Pfam" id="PF01556">
    <property type="entry name" value="DnaJ_C"/>
    <property type="match status" value="1"/>
</dbReference>
<dbReference type="Gene3D" id="2.60.260.20">
    <property type="entry name" value="Urease metallochaperone UreE, N-terminal domain"/>
    <property type="match status" value="2"/>
</dbReference>
<feature type="domain" description="CR-type" evidence="17">
    <location>
        <begin position="187"/>
        <end position="268"/>
    </location>
</feature>
<proteinExistence type="inferred from homology"/>
<feature type="region of interest" description="Disordered" evidence="14">
    <location>
        <begin position="1"/>
        <end position="27"/>
    </location>
</feature>
<dbReference type="SUPFAM" id="SSF57938">
    <property type="entry name" value="DnaJ/Hsp40 cysteine-rich domain"/>
    <property type="match status" value="1"/>
</dbReference>
<feature type="domain" description="J" evidence="15">
    <location>
        <begin position="39"/>
        <end position="103"/>
    </location>
</feature>
<evidence type="ECO:0000259" key="17">
    <source>
        <dbReference type="PROSITE" id="PS51188"/>
    </source>
</evidence>
<dbReference type="Proteomes" id="UP000799421">
    <property type="component" value="Unassembled WGS sequence"/>
</dbReference>
<accession>A0A6A7CA57</accession>
<protein>
    <recommendedName>
        <fullName evidence="11">DnaJ homolog 1, mitochondrial</fullName>
    </recommendedName>
    <alternativeName>
        <fullName evidence="10">BRO domain-containing protein 1</fullName>
    </alternativeName>
</protein>
<evidence type="ECO:0000313" key="18">
    <source>
        <dbReference type="EMBL" id="KAF2864456.1"/>
    </source>
</evidence>
<evidence type="ECO:0000256" key="6">
    <source>
        <dbReference type="ARBA" id="ARBA00022753"/>
    </source>
</evidence>
<evidence type="ECO:0000256" key="5">
    <source>
        <dbReference type="ARBA" id="ARBA00022737"/>
    </source>
</evidence>
<sequence length="1249" mass="137263">MSLGRPAVHTSSSGRSPPKRPTEQKRAFHASTVFNATKDPYKVLGVPSSASLTDIKKAYYGLAKKFHPDTSKEPNAKAKFADAQSAYELLSDEKKKNMWDQYGAAAFDGPGAGFDPSGAGAGGGPGAGFGGFGAGGGPGFGGFSGGFSSGGAGRRGKSRNPFQQAEVLVGDDIETSTSISFMDAAKGITKDVPITHSVQCKTCKGSGLKKGVSRSTCKVCNGSGTRVHFMQGGFQMASTCSACGGEGVSVPKGDECSTCKGNGAVRERKTVKVDIPGGIEDGMTLRVVGEGDYPDTGRSAGNAQSKTGDLYIRIRVTSDAKFQRNGSDILYTATIPLTTAMLGGEITIPTLNGDVKVKVGTGTGTGDKITLSGMGMKKLDSRRGNHGDLHVQFKVQMPKYLSANQRTLVEMLADDMGDTDARRTMNVGRFKKEGSSAADSHKNEGFLKNMWHTMTGQHDHLDKNENDAPIQRGSSEMQVPMISCPLKATNEHHIETVYGDDPERYNDECHTLNRLRQDMRGAGRDSAAGRDLLYRYYGQLELLDLRFPVDEHHIRVSFNWFDAFTHKPTAQYSLAYEKASIIFNIAAVLACHGAMQDRHTDVGVKTAYHSFQASAGMFTYINENFLHAPSTDLSRETVKTLAQEVFIEKQVMDLKKPGLLAKLAAQSSFLYAQAFEGVQDGVSKAVFERSWLLLVQTKQHHMSAMAQYYQAEADFEANNYGQAICRLQAGLVAGKEAMRAANAFPASPSSNSQLPSESGGILVDMAKKLVSSIQDRFKEYNRDNDMIYHQPVPSESALPTIPKMPAAKAMPVSELYHGQDIQRIIGPDIFQKIVPMSVTESASLYDEEKAKLIRAEAERVETADDELVASLDYLKLPGSLNILKGGLDQDLGVDEEFSKWCSELAGHSPFGSIFDRLRRANSNIVASLDSCSKQLDTEERVCEKMRSKYGGEWTQQPSSRLTSTLRSDLKSHRTAVEAAGATDAQLSRTFQQHESDFDEMRSAGETDEADVLYQRAMLKAGGSRKTEEGHLLDDDVADGGPSVSQQVERVEELMRKLQLVKRERQQVLRDLKDRVHNDDISHVLILNKKAVSSQETALFQQELEKFRPHQQRIWQANHKQAALMKELTRRYGDLLQDKRVRAEQDKYEAFTRQRSTVLTKYRLIYQAYVNLHAGLERALQFYDAMEETMASLRQNVEAFVENRRSEGSQLLGAIEAAKGSEQARLRGLMERMSPRDDAALPCALYDSRV</sequence>
<keyword evidence="8 12" id="KW-0862">Zinc</keyword>
<dbReference type="InterPro" id="IPR036410">
    <property type="entry name" value="HSP_DnaJ_Cys-rich_dom_sf"/>
</dbReference>
<dbReference type="CDD" id="cd10719">
    <property type="entry name" value="DnaJ_zf"/>
    <property type="match status" value="1"/>
</dbReference>
<organism evidence="18 19">
    <name type="scientific">Piedraia hortae CBS 480.64</name>
    <dbReference type="NCBI Taxonomy" id="1314780"/>
    <lineage>
        <taxon>Eukaryota</taxon>
        <taxon>Fungi</taxon>
        <taxon>Dikarya</taxon>
        <taxon>Ascomycota</taxon>
        <taxon>Pezizomycotina</taxon>
        <taxon>Dothideomycetes</taxon>
        <taxon>Dothideomycetidae</taxon>
        <taxon>Capnodiales</taxon>
        <taxon>Piedraiaceae</taxon>
        <taxon>Piedraia</taxon>
    </lineage>
</organism>
<evidence type="ECO:0000256" key="9">
    <source>
        <dbReference type="ARBA" id="ARBA00023186"/>
    </source>
</evidence>
<dbReference type="GO" id="GO:0031072">
    <property type="term" value="F:heat shock protein binding"/>
    <property type="evidence" value="ECO:0007669"/>
    <property type="project" value="InterPro"/>
</dbReference>
<dbReference type="InterPro" id="IPR002939">
    <property type="entry name" value="DnaJ_C"/>
</dbReference>
<dbReference type="PROSITE" id="PS51180">
    <property type="entry name" value="BRO1"/>
    <property type="match status" value="1"/>
</dbReference>